<evidence type="ECO:0000256" key="1">
    <source>
        <dbReference type="SAM" id="MobiDB-lite"/>
    </source>
</evidence>
<feature type="compositionally biased region" description="Basic residues" evidence="1">
    <location>
        <begin position="415"/>
        <end position="433"/>
    </location>
</feature>
<evidence type="ECO:0000313" key="2">
    <source>
        <dbReference type="EMBL" id="KAK1756850.1"/>
    </source>
</evidence>
<feature type="region of interest" description="Disordered" evidence="1">
    <location>
        <begin position="255"/>
        <end position="349"/>
    </location>
</feature>
<feature type="compositionally biased region" description="Basic and acidic residues" evidence="1">
    <location>
        <begin position="434"/>
        <end position="457"/>
    </location>
</feature>
<feature type="region of interest" description="Disordered" evidence="1">
    <location>
        <begin position="411"/>
        <end position="557"/>
    </location>
</feature>
<dbReference type="AlphaFoldDB" id="A0AAJ0BFC0"/>
<accession>A0AAJ0BFC0</accession>
<reference evidence="2" key="1">
    <citation type="submission" date="2023-06" db="EMBL/GenBank/DDBJ databases">
        <title>Genome-scale phylogeny and comparative genomics of the fungal order Sordariales.</title>
        <authorList>
            <consortium name="Lawrence Berkeley National Laboratory"/>
            <person name="Hensen N."/>
            <person name="Bonometti L."/>
            <person name="Westerberg I."/>
            <person name="Brannstrom I.O."/>
            <person name="Guillou S."/>
            <person name="Cros-Aarteil S."/>
            <person name="Calhoun S."/>
            <person name="Haridas S."/>
            <person name="Kuo A."/>
            <person name="Mondo S."/>
            <person name="Pangilinan J."/>
            <person name="Riley R."/>
            <person name="Labutti K."/>
            <person name="Andreopoulos B."/>
            <person name="Lipzen A."/>
            <person name="Chen C."/>
            <person name="Yanf M."/>
            <person name="Daum C."/>
            <person name="Ng V."/>
            <person name="Clum A."/>
            <person name="Steindorff A."/>
            <person name="Ohm R."/>
            <person name="Martin F."/>
            <person name="Silar P."/>
            <person name="Natvig D."/>
            <person name="Lalanne C."/>
            <person name="Gautier V."/>
            <person name="Ament-Velasquez S.L."/>
            <person name="Kruys A."/>
            <person name="Hutchinson M.I."/>
            <person name="Powell A.J."/>
            <person name="Barry K."/>
            <person name="Miller A.N."/>
            <person name="Grigoriev I.V."/>
            <person name="Debuchy R."/>
            <person name="Gladieux P."/>
            <person name="Thoren M.H."/>
            <person name="Johannesson H."/>
        </authorList>
    </citation>
    <scope>NUCLEOTIDE SEQUENCE</scope>
    <source>
        <strain evidence="2">PSN4</strain>
    </source>
</reference>
<sequence length="651" mass="69057">MAARDVSLDDWRTFVNFLVPDFAAARNERLVDRKLRAEMMSEAAEEVRSQAETEAAVAQIEGLRIGSSPRQQVVDVGVAEATVREWNEGFFAPRGVVVRLDTLSGGGGNKNEDGGMQVPGAWDTSFDREAGTAAAGPSTVPANGARSRFARLNPFSSSGGNNNTGGGGNGAFRFGGITVDGDRLSIGDRFVADRNGLRIGGIVADGNGITLHGQPMFGAGPMAGGHHGGFGPGGPFGGVRGGPGMCGPRGTPPWGAGGPRGGFGHGPWGGRGGGGIWGGVGAGGAPQDYDDAAGACGGRGRRGGRGRGRHNGKGRQRSRSSSVSSQSSSSSSSSESSVGSLPEYEDLRDPQLGVARERLQQWLRDPNQPITRAKVKALREEIKQAKTNESLVPGDTDRNALRKEVKALLKEWKGLKKQQSKANKQIRRERRQKRREEKRERRSVRREMRRAERDWRRGRGHHQHPHPHAPPPHGMPGAFPFPFGGAPHVPPVPPVPGAAPGLFGPRGGLGNLFGGAGGGPAGPGPAGPSRTPPGAWPQENLDTLGPSHRASQAKYRAAEGLEKQIAAKEAELLRVHEAIARGEEEARNRGSGSDNKNQGGGDHKIQTPAETNAFRLETEIEALGRSMAQLRTEADEEFARELAEEEQRRAW</sequence>
<organism evidence="2 3">
    <name type="scientific">Echria macrotheca</name>
    <dbReference type="NCBI Taxonomy" id="438768"/>
    <lineage>
        <taxon>Eukaryota</taxon>
        <taxon>Fungi</taxon>
        <taxon>Dikarya</taxon>
        <taxon>Ascomycota</taxon>
        <taxon>Pezizomycotina</taxon>
        <taxon>Sordariomycetes</taxon>
        <taxon>Sordariomycetidae</taxon>
        <taxon>Sordariales</taxon>
        <taxon>Schizotheciaceae</taxon>
        <taxon>Echria</taxon>
    </lineage>
</organism>
<feature type="compositionally biased region" description="Pro residues" evidence="1">
    <location>
        <begin position="522"/>
        <end position="535"/>
    </location>
</feature>
<gene>
    <name evidence="2" type="ORF">QBC47DRAFT_377834</name>
</gene>
<dbReference type="Proteomes" id="UP001239445">
    <property type="component" value="Unassembled WGS sequence"/>
</dbReference>
<name>A0AAJ0BFC0_9PEZI</name>
<feature type="compositionally biased region" description="Low complexity" evidence="1">
    <location>
        <begin position="319"/>
        <end position="340"/>
    </location>
</feature>
<feature type="compositionally biased region" description="Basic residues" evidence="1">
    <location>
        <begin position="458"/>
        <end position="467"/>
    </location>
</feature>
<evidence type="ECO:0000313" key="3">
    <source>
        <dbReference type="Proteomes" id="UP001239445"/>
    </source>
</evidence>
<feature type="compositionally biased region" description="Gly residues" evidence="1">
    <location>
        <begin position="255"/>
        <end position="284"/>
    </location>
</feature>
<comment type="caution">
    <text evidence="2">The sequence shown here is derived from an EMBL/GenBank/DDBJ whole genome shotgun (WGS) entry which is preliminary data.</text>
</comment>
<feature type="compositionally biased region" description="Pro residues" evidence="1">
    <location>
        <begin position="488"/>
        <end position="497"/>
    </location>
</feature>
<dbReference type="EMBL" id="MU839831">
    <property type="protein sequence ID" value="KAK1756850.1"/>
    <property type="molecule type" value="Genomic_DNA"/>
</dbReference>
<feature type="compositionally biased region" description="Low complexity" evidence="1">
    <location>
        <begin position="475"/>
        <end position="487"/>
    </location>
</feature>
<keyword evidence="3" id="KW-1185">Reference proteome</keyword>
<feature type="compositionally biased region" description="Gly residues" evidence="1">
    <location>
        <begin position="504"/>
        <end position="521"/>
    </location>
</feature>
<protein>
    <submittedName>
        <fullName evidence="2">Uncharacterized protein</fullName>
    </submittedName>
</protein>
<feature type="compositionally biased region" description="Basic residues" evidence="1">
    <location>
        <begin position="299"/>
        <end position="318"/>
    </location>
</feature>
<proteinExistence type="predicted"/>
<feature type="region of interest" description="Disordered" evidence="1">
    <location>
        <begin position="581"/>
        <end position="614"/>
    </location>
</feature>